<dbReference type="AlphaFoldDB" id="A0A4S8ETB7"/>
<dbReference type="RefSeq" id="WP_136574766.1">
    <property type="nucleotide sequence ID" value="NZ_STFG01000028.1"/>
</dbReference>
<reference evidence="1 2" key="1">
    <citation type="journal article" date="2015" name="Antonie Van Leeuwenhoek">
        <title>Lampropedia puyangensis sp. nov., isolated from symptomatic bark of Populus ? euramericana canker and emended description of Lampropedia hyalina (Ehrenberg 1832) Lee et al. 2004.</title>
        <authorList>
            <person name="Li Y."/>
            <person name="Wang T."/>
            <person name="Piao C.G."/>
            <person name="Wang L.F."/>
            <person name="Tian G.Z."/>
            <person name="Zhu T.H."/>
            <person name="Guo M.W."/>
        </authorList>
    </citation>
    <scope>NUCLEOTIDE SEQUENCE [LARGE SCALE GENOMIC DNA]</scope>
    <source>
        <strain evidence="1 2">2-bin</strain>
    </source>
</reference>
<evidence type="ECO:0000313" key="1">
    <source>
        <dbReference type="EMBL" id="THT97470.1"/>
    </source>
</evidence>
<dbReference type="Proteomes" id="UP000308917">
    <property type="component" value="Unassembled WGS sequence"/>
</dbReference>
<name>A0A4S8ETB7_9BURK</name>
<proteinExistence type="predicted"/>
<protein>
    <recommendedName>
        <fullName evidence="3">IPTL-CTERM sorting domain-containing protein</fullName>
    </recommendedName>
</protein>
<gene>
    <name evidence="1" type="ORF">E9531_15955</name>
</gene>
<accession>A0A4S8ETB7</accession>
<dbReference type="OrthoDB" id="6109816at2"/>
<comment type="caution">
    <text evidence="1">The sequence shown here is derived from an EMBL/GenBank/DDBJ whole genome shotgun (WGS) entry which is preliminary data.</text>
</comment>
<evidence type="ECO:0000313" key="2">
    <source>
        <dbReference type="Proteomes" id="UP000308917"/>
    </source>
</evidence>
<organism evidence="1 2">
    <name type="scientific">Lampropedia puyangensis</name>
    <dbReference type="NCBI Taxonomy" id="1330072"/>
    <lineage>
        <taxon>Bacteria</taxon>
        <taxon>Pseudomonadati</taxon>
        <taxon>Pseudomonadota</taxon>
        <taxon>Betaproteobacteria</taxon>
        <taxon>Burkholderiales</taxon>
        <taxon>Comamonadaceae</taxon>
        <taxon>Lampropedia</taxon>
    </lineage>
</organism>
<dbReference type="EMBL" id="STFG01000028">
    <property type="protein sequence ID" value="THT97470.1"/>
    <property type="molecule type" value="Genomic_DNA"/>
</dbReference>
<sequence length="373" mass="38664">MQTDVADYTDITTIPGLPNHVDGSITSNVPLRKYTLPSTWDQTWQSQISGPIFVGSDITLTLPPRTTAFHVYASPNGSATSNITAIATSSVVGAPTSPLVEAVTATHDPATPDPIPGFGFYTSLPEEYITSVRLFSDGGGTAHNAVAMGLFGIAQAPAAPTVAAIGHDGTHGWVHITPPQDMGTHSILERSQAYVITCENSLGMLTTSTMNPVRLPEGAAIGDKCIVSAWSDAGQGDGAEIIVAAGILHTIGGSITGLTASGLTLANGENVLFVSSNATAFRFNQPVQPNNPYNVTIQTQPTGQTCTVTNGQGQATADVTDIQIHCLTDLTTPGGATGATPVPLNAPWAIGLLAAALGMFGWRHVQRKKSLTR</sequence>
<keyword evidence="2" id="KW-1185">Reference proteome</keyword>
<evidence type="ECO:0008006" key="3">
    <source>
        <dbReference type="Google" id="ProtNLM"/>
    </source>
</evidence>